<keyword evidence="6" id="KW-0472">Membrane</keyword>
<proteinExistence type="inferred from homology"/>
<dbReference type="AlphaFoldDB" id="A0A510Y765"/>
<dbReference type="SUPFAM" id="SSF50494">
    <property type="entry name" value="Trypsin-like serine proteases"/>
    <property type="match status" value="1"/>
</dbReference>
<feature type="domain" description="PDZ" evidence="7">
    <location>
        <begin position="296"/>
        <end position="375"/>
    </location>
</feature>
<dbReference type="GO" id="GO:0006508">
    <property type="term" value="P:proteolysis"/>
    <property type="evidence" value="ECO:0007669"/>
    <property type="project" value="UniProtKB-KW"/>
</dbReference>
<dbReference type="InterPro" id="IPR001478">
    <property type="entry name" value="PDZ"/>
</dbReference>
<dbReference type="OrthoDB" id="9758917at2"/>
<dbReference type="Pfam" id="PF13180">
    <property type="entry name" value="PDZ_2"/>
    <property type="match status" value="1"/>
</dbReference>
<protein>
    <submittedName>
        <fullName evidence="8">Putative serine protease YyxA</fullName>
    </submittedName>
</protein>
<reference evidence="8 9" key="1">
    <citation type="submission" date="2019-07" db="EMBL/GenBank/DDBJ databases">
        <title>Whole genome shotgun sequence of Marinococcus halophilus NBRC 102359.</title>
        <authorList>
            <person name="Hosoyama A."/>
            <person name="Uohara A."/>
            <person name="Ohji S."/>
            <person name="Ichikawa N."/>
        </authorList>
    </citation>
    <scope>NUCLEOTIDE SEQUENCE [LARGE SCALE GENOMIC DNA]</scope>
    <source>
        <strain evidence="8 9">NBRC 102359</strain>
    </source>
</reference>
<dbReference type="Gene3D" id="2.30.42.10">
    <property type="match status" value="1"/>
</dbReference>
<dbReference type="GO" id="GO:0004252">
    <property type="term" value="F:serine-type endopeptidase activity"/>
    <property type="evidence" value="ECO:0007669"/>
    <property type="project" value="InterPro"/>
</dbReference>
<evidence type="ECO:0000313" key="9">
    <source>
        <dbReference type="Proteomes" id="UP000321051"/>
    </source>
</evidence>
<comment type="similarity">
    <text evidence="1">Belongs to the peptidase S1C family.</text>
</comment>
<evidence type="ECO:0000313" key="8">
    <source>
        <dbReference type="EMBL" id="GEK59013.1"/>
    </source>
</evidence>
<evidence type="ECO:0000256" key="6">
    <source>
        <dbReference type="SAM" id="Phobius"/>
    </source>
</evidence>
<dbReference type="Pfam" id="PF13365">
    <property type="entry name" value="Trypsin_2"/>
    <property type="match status" value="1"/>
</dbReference>
<evidence type="ECO:0000259" key="7">
    <source>
        <dbReference type="PROSITE" id="PS50106"/>
    </source>
</evidence>
<dbReference type="STRING" id="1371.GCA_900166605_00138"/>
<dbReference type="SMART" id="SM00228">
    <property type="entry name" value="PDZ"/>
    <property type="match status" value="1"/>
</dbReference>
<dbReference type="RefSeq" id="WP_094908169.1">
    <property type="nucleotide sequence ID" value="NZ_BJUN01000009.1"/>
</dbReference>
<dbReference type="PRINTS" id="PR00834">
    <property type="entry name" value="PROTEASES2C"/>
</dbReference>
<dbReference type="InterPro" id="IPR036034">
    <property type="entry name" value="PDZ_sf"/>
</dbReference>
<evidence type="ECO:0000256" key="5">
    <source>
        <dbReference type="SAM" id="MobiDB-lite"/>
    </source>
</evidence>
<evidence type="ECO:0000256" key="2">
    <source>
        <dbReference type="ARBA" id="ARBA00022670"/>
    </source>
</evidence>
<comment type="caution">
    <text evidence="8">The sequence shown here is derived from an EMBL/GenBank/DDBJ whole genome shotgun (WGS) entry which is preliminary data.</text>
</comment>
<gene>
    <name evidence="8" type="primary">yyxA</name>
    <name evidence="8" type="ORF">MHA01_19180</name>
</gene>
<dbReference type="InterPro" id="IPR051201">
    <property type="entry name" value="Chloro_Bact_Ser_Proteases"/>
</dbReference>
<dbReference type="PANTHER" id="PTHR43343">
    <property type="entry name" value="PEPTIDASE S12"/>
    <property type="match status" value="1"/>
</dbReference>
<keyword evidence="9" id="KW-1185">Reference proteome</keyword>
<dbReference type="PROSITE" id="PS50106">
    <property type="entry name" value="PDZ"/>
    <property type="match status" value="1"/>
</dbReference>
<dbReference type="PANTHER" id="PTHR43343:SF3">
    <property type="entry name" value="PROTEASE DO-LIKE 8, CHLOROPLASTIC"/>
    <property type="match status" value="1"/>
</dbReference>
<organism evidence="8 9">
    <name type="scientific">Marinococcus halophilus</name>
    <dbReference type="NCBI Taxonomy" id="1371"/>
    <lineage>
        <taxon>Bacteria</taxon>
        <taxon>Bacillati</taxon>
        <taxon>Bacillota</taxon>
        <taxon>Bacilli</taxon>
        <taxon>Bacillales</taxon>
        <taxon>Bacillaceae</taxon>
        <taxon>Marinococcus</taxon>
    </lineage>
</organism>
<feature type="region of interest" description="Disordered" evidence="5">
    <location>
        <begin position="106"/>
        <end position="126"/>
    </location>
</feature>
<keyword evidence="3" id="KW-0378">Hydrolase</keyword>
<dbReference type="EMBL" id="BJUN01000009">
    <property type="protein sequence ID" value="GEK59013.1"/>
    <property type="molecule type" value="Genomic_DNA"/>
</dbReference>
<accession>A0A510Y765</accession>
<keyword evidence="4" id="KW-0720">Serine protease</keyword>
<dbReference type="InterPro" id="IPR009003">
    <property type="entry name" value="Peptidase_S1_PA"/>
</dbReference>
<dbReference type="InterPro" id="IPR001940">
    <property type="entry name" value="Peptidase_S1C"/>
</dbReference>
<evidence type="ECO:0000256" key="4">
    <source>
        <dbReference type="ARBA" id="ARBA00022825"/>
    </source>
</evidence>
<keyword evidence="6" id="KW-1133">Transmembrane helix</keyword>
<dbReference type="Proteomes" id="UP000321051">
    <property type="component" value="Unassembled WGS sequence"/>
</dbReference>
<evidence type="ECO:0000256" key="3">
    <source>
        <dbReference type="ARBA" id="ARBA00022801"/>
    </source>
</evidence>
<keyword evidence="2 8" id="KW-0645">Protease</keyword>
<dbReference type="InterPro" id="IPR043504">
    <property type="entry name" value="Peptidase_S1_PA_chymotrypsin"/>
</dbReference>
<dbReference type="SUPFAM" id="SSF50156">
    <property type="entry name" value="PDZ domain-like"/>
    <property type="match status" value="1"/>
</dbReference>
<feature type="region of interest" description="Disordered" evidence="5">
    <location>
        <begin position="55"/>
        <end position="80"/>
    </location>
</feature>
<keyword evidence="6" id="KW-0812">Transmembrane</keyword>
<dbReference type="FunFam" id="2.40.10.10:FF:000001">
    <property type="entry name" value="Periplasmic serine protease DegS"/>
    <property type="match status" value="1"/>
</dbReference>
<name>A0A510Y765_MARHA</name>
<feature type="transmembrane region" description="Helical" evidence="6">
    <location>
        <begin position="21"/>
        <end position="45"/>
    </location>
</feature>
<dbReference type="Gene3D" id="2.40.10.10">
    <property type="entry name" value="Trypsin-like serine proteases"/>
    <property type="match status" value="2"/>
</dbReference>
<evidence type="ECO:0000256" key="1">
    <source>
        <dbReference type="ARBA" id="ARBA00010541"/>
    </source>
</evidence>
<sequence>MGYYDDHARKESHKQKRNRRNVGIAGFVGAIIGAGVMTVSAPFIYDSVSGENTETVDGTADLSNDSSGSNVSTEEVSADSGTVTAAADKVSGAVVGVFNQVQAQNAGVQGSQGSEGQEDGSVEQGTGSGVIYKKENGSAFIVTNNHVVEGANSVEISLADDTRLEAEIVGTDPYTDLAVLKVDGEKINTVADFGSSEDVQVGDQAIAIGNPLGTDLTRTVTEGIISAKDRSIPVDYNGDGQNDWEADVMQTDAAINPGNSGGPLVNSAGQVIGINSMKIAQSSVEGIGFSIPTSVAVPIIEDLEEDGEVERPQLGVAIQSISELSSYNWTEELGLPEDVDHGVYVTQVQPNSDAQEAGLEQNDVITQIDGEEVQGGSDLREYLYNSAEIGDTVTITYYRDGEKQTTEIELTQTASTGE</sequence>